<dbReference type="EMBL" id="MTSD02000002">
    <property type="protein sequence ID" value="OOV87668.1"/>
    <property type="molecule type" value="Genomic_DNA"/>
</dbReference>
<keyword evidence="1" id="KW-0812">Transmembrane</keyword>
<comment type="caution">
    <text evidence="2">The sequence shown here is derived from an EMBL/GenBank/DDBJ whole genome shotgun (WGS) entry which is preliminary data.</text>
</comment>
<evidence type="ECO:0000313" key="3">
    <source>
        <dbReference type="Proteomes" id="UP000190064"/>
    </source>
</evidence>
<name>A0A1T1HCS2_OCELI</name>
<evidence type="ECO:0000256" key="1">
    <source>
        <dbReference type="SAM" id="Phobius"/>
    </source>
</evidence>
<sequence>MVMGFFSRKKSDSTTTKVSIQREGFAHIRQISEAVTTMPWGLSLLSLAWTAGPVTLLAAQLSYVLGYNKAPTQENLMFFIIYTIITGVAGIVAQVVYRLTRVPKLEEEKRRVSLVLEQLPELRWQVLDLHTHQHDPEQRQRYVAKLLLQKADLDPESLKQATYDLTQNKAFARLISQIEIYRQVGMDRRIDDLVESQRFLIRHVLVQLESVEPDAIPYLRTRLQGDSPDQKVGMPRQENFIERIFAAIEEENDLLMSDEDVEEMIVLAFELLCGRKIPMLTFTYRGRWELATALDKMERNRSEYRIAQATGLSRIRALASFINQQYLLQRTSEEEEIEQLQINQSADILVENTERYMDECASRLSEYCRQAKRKRADADKEWIREQARQLGEALNLWKEIRRAYEHIGRMHVQLLKASQRWEKFVDTFSVSDTKLQIGSGHRGLTVTEKSIYLDEEAISEVCARLNDFLVKHKLTPEDQNLARNKTLRGRVERSLLPEDHITPEIAKQLAIEIALALEPHILLSRPEIQRAIYSTNAIYMNDIEPGMSAATKTAMGRAMANEKRHDLSVAAERLALALVKHYQVELGEDAIAFLRDTYHARESRLNMLSQFTTSRERKVSYLNLRPPVVAAPKRDWYKALIEARRLRD</sequence>
<keyword evidence="3" id="KW-1185">Reference proteome</keyword>
<protein>
    <submittedName>
        <fullName evidence="2">Uncharacterized protein</fullName>
    </submittedName>
</protein>
<feature type="transmembrane region" description="Helical" evidence="1">
    <location>
        <begin position="40"/>
        <end position="64"/>
    </location>
</feature>
<evidence type="ECO:0000313" key="2">
    <source>
        <dbReference type="EMBL" id="OOV87668.1"/>
    </source>
</evidence>
<proteinExistence type="predicted"/>
<dbReference type="AlphaFoldDB" id="A0A1T1HCS2"/>
<keyword evidence="1" id="KW-0472">Membrane</keyword>
<reference evidence="2" key="1">
    <citation type="submission" date="2017-02" db="EMBL/GenBank/DDBJ databases">
        <title>Draft Genome Sequence of the Salt Water Bacterium Oceanospirillum linum ATCC 11336.</title>
        <authorList>
            <person name="Trachtenberg A.M."/>
            <person name="Carney J.G."/>
            <person name="Linnane J.D."/>
            <person name="Rheaume B.A."/>
            <person name="Pitts N.L."/>
            <person name="Mykles D.L."/>
            <person name="Maclea K.S."/>
        </authorList>
    </citation>
    <scope>NUCLEOTIDE SEQUENCE [LARGE SCALE GENOMIC DNA]</scope>
    <source>
        <strain evidence="2">ATCC 11336</strain>
    </source>
</reference>
<feature type="transmembrane region" description="Helical" evidence="1">
    <location>
        <begin position="76"/>
        <end position="97"/>
    </location>
</feature>
<keyword evidence="1" id="KW-1133">Transmembrane helix</keyword>
<organism evidence="2 3">
    <name type="scientific">Oceanospirillum linum</name>
    <dbReference type="NCBI Taxonomy" id="966"/>
    <lineage>
        <taxon>Bacteria</taxon>
        <taxon>Pseudomonadati</taxon>
        <taxon>Pseudomonadota</taxon>
        <taxon>Gammaproteobacteria</taxon>
        <taxon>Oceanospirillales</taxon>
        <taxon>Oceanospirillaceae</taxon>
        <taxon>Oceanospirillum</taxon>
    </lineage>
</organism>
<accession>A0A1T1HCS2</accession>
<gene>
    <name evidence="2" type="ORF">BTA35_0206505</name>
</gene>
<dbReference type="Proteomes" id="UP000190064">
    <property type="component" value="Unassembled WGS sequence"/>
</dbReference>